<evidence type="ECO:0000256" key="6">
    <source>
        <dbReference type="ARBA" id="ARBA00022692"/>
    </source>
</evidence>
<evidence type="ECO:0000256" key="9">
    <source>
        <dbReference type="ARBA" id="ARBA00023136"/>
    </source>
</evidence>
<feature type="transmembrane region" description="Helical" evidence="11">
    <location>
        <begin position="21"/>
        <end position="39"/>
    </location>
</feature>
<keyword evidence="5 10" id="KW-0997">Cell inner membrane</keyword>
<comment type="similarity">
    <text evidence="2 10">Belongs to the GSP M family.</text>
</comment>
<proteinExistence type="inferred from homology"/>
<organism evidence="12 13">
    <name type="scientific">Vibrio marisflavi CECT 7928</name>
    <dbReference type="NCBI Taxonomy" id="634439"/>
    <lineage>
        <taxon>Bacteria</taxon>
        <taxon>Pseudomonadati</taxon>
        <taxon>Pseudomonadota</taxon>
        <taxon>Gammaproteobacteria</taxon>
        <taxon>Vibrionales</taxon>
        <taxon>Vibrionaceae</taxon>
        <taxon>Vibrio</taxon>
    </lineage>
</organism>
<evidence type="ECO:0000256" key="10">
    <source>
        <dbReference type="PIRNR" id="PIRNR006291"/>
    </source>
</evidence>
<evidence type="ECO:0000256" key="11">
    <source>
        <dbReference type="SAM" id="Phobius"/>
    </source>
</evidence>
<evidence type="ECO:0000256" key="1">
    <source>
        <dbReference type="ARBA" id="ARBA00004377"/>
    </source>
</evidence>
<evidence type="ECO:0000256" key="8">
    <source>
        <dbReference type="ARBA" id="ARBA00022989"/>
    </source>
</evidence>
<protein>
    <recommendedName>
        <fullName evidence="10">Type II secretion system protein M</fullName>
        <shortName evidence="10">T2SS protein M</shortName>
    </recommendedName>
    <alternativeName>
        <fullName evidence="10">General secretion pathway protein M</fullName>
    </alternativeName>
</protein>
<dbReference type="Pfam" id="PF04612">
    <property type="entry name" value="T2SSM"/>
    <property type="match status" value="1"/>
</dbReference>
<keyword evidence="13" id="KW-1185">Reference proteome</keyword>
<gene>
    <name evidence="12" type="primary">epsM</name>
    <name evidence="12" type="ORF">VMF7928_03886</name>
</gene>
<evidence type="ECO:0000313" key="13">
    <source>
        <dbReference type="Proteomes" id="UP000838748"/>
    </source>
</evidence>
<keyword evidence="7 10" id="KW-0653">Protein transport</keyword>
<comment type="function">
    <text evidence="10">Inner membrane component of the type II secretion system required for the energy-dependent secretion of extracellular factors such as proteases and toxins from the periplasm.</text>
</comment>
<evidence type="ECO:0000256" key="7">
    <source>
        <dbReference type="ARBA" id="ARBA00022927"/>
    </source>
</evidence>
<keyword evidence="4 10" id="KW-1003">Cell membrane</keyword>
<comment type="subcellular location">
    <subcellularLocation>
        <location evidence="1">Cell inner membrane</location>
        <topology evidence="1">Single-pass membrane protein</topology>
    </subcellularLocation>
</comment>
<dbReference type="EMBL" id="CAKLDM010000002">
    <property type="protein sequence ID" value="CAH0541854.1"/>
    <property type="molecule type" value="Genomic_DNA"/>
</dbReference>
<keyword evidence="6 11" id="KW-0812">Transmembrane</keyword>
<name>A0ABN8ECG4_9VIBR</name>
<comment type="caution">
    <text evidence="12">The sequence shown here is derived from an EMBL/GenBank/DDBJ whole genome shotgun (WGS) entry which is preliminary data.</text>
</comment>
<dbReference type="PIRSF" id="PIRSF006291">
    <property type="entry name" value="GspM"/>
    <property type="match status" value="1"/>
</dbReference>
<keyword evidence="8 11" id="KW-1133">Transmembrane helix</keyword>
<keyword evidence="9 10" id="KW-0472">Membrane</keyword>
<dbReference type="SUPFAM" id="SSF103054">
    <property type="entry name" value="General secretion pathway protein M, EpsM"/>
    <property type="match status" value="1"/>
</dbReference>
<dbReference type="InterPro" id="IPR007690">
    <property type="entry name" value="T2SS_GspM"/>
</dbReference>
<evidence type="ECO:0000256" key="4">
    <source>
        <dbReference type="ARBA" id="ARBA00022475"/>
    </source>
</evidence>
<dbReference type="RefSeq" id="WP_237363326.1">
    <property type="nucleotide sequence ID" value="NZ_CAKLDM010000002.1"/>
</dbReference>
<dbReference type="Proteomes" id="UP000838748">
    <property type="component" value="Unassembled WGS sequence"/>
</dbReference>
<sequence>MEKLLEPAKAWWGTISQREQRLVIICSVVFAVFIIYSVILKPLSQATETAHMRINSDRELLTWVREKADQITTLRAQSGVSTSSQTLNQVISSSTRRFNIELIRVQPNGDMLQVWTQPLPFKQLVNWLDYLSEKQGVGIAFMDISKTDTPGVVKINRLQFKRG</sequence>
<dbReference type="Gene3D" id="3.30.1360.100">
    <property type="entry name" value="General secretion pathway protein M, EpsM"/>
    <property type="match status" value="1"/>
</dbReference>
<keyword evidence="3 10" id="KW-0813">Transport</keyword>
<evidence type="ECO:0000256" key="3">
    <source>
        <dbReference type="ARBA" id="ARBA00022448"/>
    </source>
</evidence>
<reference evidence="12" key="1">
    <citation type="submission" date="2021-11" db="EMBL/GenBank/DDBJ databases">
        <authorList>
            <person name="Rodrigo-Torres L."/>
            <person name="Arahal R. D."/>
            <person name="Lucena T."/>
        </authorList>
    </citation>
    <scope>NUCLEOTIDE SEQUENCE</scope>
    <source>
        <strain evidence="12">CECT 7928</strain>
    </source>
</reference>
<accession>A0ABN8ECG4</accession>
<evidence type="ECO:0000256" key="5">
    <source>
        <dbReference type="ARBA" id="ARBA00022519"/>
    </source>
</evidence>
<evidence type="ECO:0000313" key="12">
    <source>
        <dbReference type="EMBL" id="CAH0541854.1"/>
    </source>
</evidence>
<dbReference type="InterPro" id="IPR023229">
    <property type="entry name" value="T2SS_M_periplasmic_sf"/>
</dbReference>
<evidence type="ECO:0000256" key="2">
    <source>
        <dbReference type="ARBA" id="ARBA00010637"/>
    </source>
</evidence>